<dbReference type="Proteomes" id="UP000317043">
    <property type="component" value="Unassembled WGS sequence"/>
</dbReference>
<comment type="caution">
    <text evidence="1">The sequence shown here is derived from an EMBL/GenBank/DDBJ whole genome shotgun (WGS) entry which is preliminary data.</text>
</comment>
<organism evidence="1 2">
    <name type="scientific">Stackebrandtia endophytica</name>
    <dbReference type="NCBI Taxonomy" id="1496996"/>
    <lineage>
        <taxon>Bacteria</taxon>
        <taxon>Bacillati</taxon>
        <taxon>Actinomycetota</taxon>
        <taxon>Actinomycetes</taxon>
        <taxon>Glycomycetales</taxon>
        <taxon>Glycomycetaceae</taxon>
        <taxon>Stackebrandtia</taxon>
    </lineage>
</organism>
<gene>
    <name evidence="1" type="ORF">FB566_2052</name>
</gene>
<keyword evidence="2" id="KW-1185">Reference proteome</keyword>
<protein>
    <submittedName>
        <fullName evidence="1">Uncharacterized protein</fullName>
    </submittedName>
</protein>
<sequence>MTKLVDRTVTRVNGYRISGSAKITGWIRYRPNPTIELTRQAEGNTRVAHPVLTIRERPHCQWFAALPINVERSTRGFVATPPPSMITAR</sequence>
<accession>A0A543AVB5</accession>
<proteinExistence type="predicted"/>
<reference evidence="1 2" key="1">
    <citation type="submission" date="2019-06" db="EMBL/GenBank/DDBJ databases">
        <title>Sequencing the genomes of 1000 actinobacteria strains.</title>
        <authorList>
            <person name="Klenk H.-P."/>
        </authorList>
    </citation>
    <scope>NUCLEOTIDE SEQUENCE [LARGE SCALE GENOMIC DNA]</scope>
    <source>
        <strain evidence="1 2">DSM 45928</strain>
    </source>
</reference>
<dbReference type="AlphaFoldDB" id="A0A543AVB5"/>
<name>A0A543AVB5_9ACTN</name>
<evidence type="ECO:0000313" key="2">
    <source>
        <dbReference type="Proteomes" id="UP000317043"/>
    </source>
</evidence>
<evidence type="ECO:0000313" key="1">
    <source>
        <dbReference type="EMBL" id="TQL76520.1"/>
    </source>
</evidence>
<dbReference type="InParanoid" id="A0A543AVB5"/>
<dbReference type="EMBL" id="VFOW01000001">
    <property type="protein sequence ID" value="TQL76520.1"/>
    <property type="molecule type" value="Genomic_DNA"/>
</dbReference>